<organism evidence="1 2">
    <name type="scientific">Cymbomonas tetramitiformis</name>
    <dbReference type="NCBI Taxonomy" id="36881"/>
    <lineage>
        <taxon>Eukaryota</taxon>
        <taxon>Viridiplantae</taxon>
        <taxon>Chlorophyta</taxon>
        <taxon>Pyramimonadophyceae</taxon>
        <taxon>Pyramimonadales</taxon>
        <taxon>Pyramimonadaceae</taxon>
        <taxon>Cymbomonas</taxon>
    </lineage>
</organism>
<gene>
    <name evidence="1" type="ORF">CYMTET_35542</name>
</gene>
<accession>A0AAE0F909</accession>
<feature type="non-terminal residue" evidence="1">
    <location>
        <position position="1"/>
    </location>
</feature>
<name>A0AAE0F909_9CHLO</name>
<comment type="caution">
    <text evidence="1">The sequence shown here is derived from an EMBL/GenBank/DDBJ whole genome shotgun (WGS) entry which is preliminary data.</text>
</comment>
<sequence length="125" mass="12643">VCGVLAGGDVRAAGSFCANKHDDGNFMANIIFPSAAVYTLSLVFTPVKAQGTGGTAHADEEHVHHHAHGTHGPLRRALLAEPVTASPVSVYTSITVTGNASLQPTAAGALALTPAIDRGSAEAAY</sequence>
<evidence type="ECO:0000313" key="1">
    <source>
        <dbReference type="EMBL" id="KAK3255267.1"/>
    </source>
</evidence>
<dbReference type="Proteomes" id="UP001190700">
    <property type="component" value="Unassembled WGS sequence"/>
</dbReference>
<dbReference type="AlphaFoldDB" id="A0AAE0F909"/>
<evidence type="ECO:0000313" key="2">
    <source>
        <dbReference type="Proteomes" id="UP001190700"/>
    </source>
</evidence>
<reference evidence="1 2" key="1">
    <citation type="journal article" date="2015" name="Genome Biol. Evol.">
        <title>Comparative Genomics of a Bacterivorous Green Alga Reveals Evolutionary Causalities and Consequences of Phago-Mixotrophic Mode of Nutrition.</title>
        <authorList>
            <person name="Burns J.A."/>
            <person name="Paasch A."/>
            <person name="Narechania A."/>
            <person name="Kim E."/>
        </authorList>
    </citation>
    <scope>NUCLEOTIDE SEQUENCE [LARGE SCALE GENOMIC DNA]</scope>
    <source>
        <strain evidence="1 2">PLY_AMNH</strain>
    </source>
</reference>
<protein>
    <submittedName>
        <fullName evidence="1">Uncharacterized protein</fullName>
    </submittedName>
</protein>
<dbReference type="EMBL" id="LGRX02022798">
    <property type="protein sequence ID" value="KAK3255267.1"/>
    <property type="molecule type" value="Genomic_DNA"/>
</dbReference>
<proteinExistence type="predicted"/>
<keyword evidence="2" id="KW-1185">Reference proteome</keyword>